<gene>
    <name evidence="6" type="ORF">SAMN05660649_00598</name>
</gene>
<dbReference type="GO" id="GO:0005524">
    <property type="term" value="F:ATP binding"/>
    <property type="evidence" value="ECO:0007669"/>
    <property type="project" value="UniProtKB-KW"/>
</dbReference>
<dbReference type="CDD" id="cd17923">
    <property type="entry name" value="DEXHc_Hrq1-like"/>
    <property type="match status" value="1"/>
</dbReference>
<sequence>MHRLLDQRGINSVHVIQPQEAQYAPFPPGIPDTVVNSLAGQGIGQLYAHQARAIGSIMEDRHVIITTGTSSGKSLVYTIPIFSTLVGQPRARALYITPTKALGQNQMKTMQDIAAAMDWPRETPVIAACDGDTPFDRRRSVINGAGVLITTPDFIHACLLPRHQDWPGFWGNLKYIVIDEAHVLKGVMGCHCLQVFRRLRRVCDFYGAGPVFILCTATIANPGEFAAKLVGLDFTVVTAETAAAGEKTVVFYEPPTYRTDDGQTKRRITHFDAARAVGRYVEAGRRTIMFGRSRRIVESAYRSIQENFPGVAGAITPYKGTYTPQMRRFIEKKLFTGSLKGVVATNALELGINVGELDTCILAGFAGSISSTWQQAGRVGRKGQKSLIVLMANEDPLDLYIVRHPQYFFGQPFEKAVVSEKMQFLVDHLPLAAQELPLSKEDAAYWDRDTYYEAVKLLLKHGRLRLLTGQPKTYGRAGPLEFFSLRGESDNYQTVTPKGRVLEEYNYDDVIREAYPGAILPVYGRVFLVEGIDYDAKTIQLGDLPAQLKGFVTRPNINSGIAVEKVDRTHREGNVVAHSGVLKIHKSLTSYNLINVVGGNKEKPRVITPGQALKPIDFPTVGIWLDIDLHNFNLQVKYDAVHALKHLLHIIIPLEVMCERNDLGTSLQVNGDRAQIFIYDNYAGGVGLAESVLEDIRLVLERCYELVTGCNCLQGCPSCIIIPQCLQANEKLDKDGVIDLLAGLLGREAARKPGGFNIFKEKIGKKPSSRLDIKLEARALEIELKEHEKALEFAAAHWPAVADWIKQHYPARLIKYEEVILAVFYLLHSQTGKPVSMRILKQAVSRCCGWSEMYQLSCRGLRDKGYLIGPQERLTLLPGVQKQLDAHVQKLPASSE</sequence>
<proteinExistence type="predicted"/>
<keyword evidence="7" id="KW-1185">Reference proteome</keyword>
<dbReference type="Pfam" id="PF09369">
    <property type="entry name" value="MZB"/>
    <property type="match status" value="1"/>
</dbReference>
<dbReference type="Pfam" id="PF00270">
    <property type="entry name" value="DEAD"/>
    <property type="match status" value="1"/>
</dbReference>
<evidence type="ECO:0000256" key="3">
    <source>
        <dbReference type="SAM" id="Coils"/>
    </source>
</evidence>
<organism evidence="6 7">
    <name type="scientific">Desulfotruncus arcticus DSM 17038</name>
    <dbReference type="NCBI Taxonomy" id="1121424"/>
    <lineage>
        <taxon>Bacteria</taxon>
        <taxon>Bacillati</taxon>
        <taxon>Bacillota</taxon>
        <taxon>Clostridia</taxon>
        <taxon>Eubacteriales</taxon>
        <taxon>Desulfallaceae</taxon>
        <taxon>Desulfotruncus</taxon>
    </lineage>
</organism>
<dbReference type="OrthoDB" id="9774462at2"/>
<feature type="coiled-coil region" evidence="3">
    <location>
        <begin position="770"/>
        <end position="797"/>
    </location>
</feature>
<dbReference type="InterPro" id="IPR011545">
    <property type="entry name" value="DEAD/DEAH_box_helicase_dom"/>
</dbReference>
<dbReference type="SMART" id="SM00487">
    <property type="entry name" value="DEXDc"/>
    <property type="match status" value="1"/>
</dbReference>
<dbReference type="PANTHER" id="PTHR47957">
    <property type="entry name" value="ATP-DEPENDENT HELICASE HRQ1"/>
    <property type="match status" value="1"/>
</dbReference>
<feature type="domain" description="Helicase C-terminal" evidence="5">
    <location>
        <begin position="276"/>
        <end position="444"/>
    </location>
</feature>
<feature type="domain" description="Helicase ATP-binding" evidence="4">
    <location>
        <begin position="54"/>
        <end position="237"/>
    </location>
</feature>
<evidence type="ECO:0000313" key="6">
    <source>
        <dbReference type="EMBL" id="SFG08030.1"/>
    </source>
</evidence>
<accession>A0A1I2NY78</accession>
<dbReference type="SMART" id="SM00490">
    <property type="entry name" value="HELICc"/>
    <property type="match status" value="1"/>
</dbReference>
<dbReference type="GO" id="GO:0036297">
    <property type="term" value="P:interstrand cross-link repair"/>
    <property type="evidence" value="ECO:0007669"/>
    <property type="project" value="TreeGrafter"/>
</dbReference>
<dbReference type="PROSITE" id="PS51194">
    <property type="entry name" value="HELICASE_CTER"/>
    <property type="match status" value="1"/>
</dbReference>
<dbReference type="CDD" id="cd18797">
    <property type="entry name" value="SF2_C_Hrq"/>
    <property type="match status" value="1"/>
</dbReference>
<keyword evidence="1" id="KW-0547">Nucleotide-binding</keyword>
<dbReference type="SUPFAM" id="SSF52540">
    <property type="entry name" value="P-loop containing nucleoside triphosphate hydrolases"/>
    <property type="match status" value="1"/>
</dbReference>
<dbReference type="InterPro" id="IPR014001">
    <property type="entry name" value="Helicase_ATP-bd"/>
</dbReference>
<evidence type="ECO:0000256" key="2">
    <source>
        <dbReference type="ARBA" id="ARBA00022840"/>
    </source>
</evidence>
<dbReference type="GO" id="GO:0006289">
    <property type="term" value="P:nucleotide-excision repair"/>
    <property type="evidence" value="ECO:0007669"/>
    <property type="project" value="TreeGrafter"/>
</dbReference>
<evidence type="ECO:0000259" key="4">
    <source>
        <dbReference type="PROSITE" id="PS51192"/>
    </source>
</evidence>
<keyword evidence="2" id="KW-0067">ATP-binding</keyword>
<dbReference type="RefSeq" id="WP_092468587.1">
    <property type="nucleotide sequence ID" value="NZ_FOOX01000002.1"/>
</dbReference>
<evidence type="ECO:0000259" key="5">
    <source>
        <dbReference type="PROSITE" id="PS51194"/>
    </source>
</evidence>
<dbReference type="InterPro" id="IPR001650">
    <property type="entry name" value="Helicase_C-like"/>
</dbReference>
<dbReference type="AlphaFoldDB" id="A0A1I2NY78"/>
<dbReference type="PANTHER" id="PTHR47957:SF3">
    <property type="entry name" value="ATP-DEPENDENT HELICASE HRQ1"/>
    <property type="match status" value="1"/>
</dbReference>
<dbReference type="InterPro" id="IPR027417">
    <property type="entry name" value="P-loop_NTPase"/>
</dbReference>
<keyword evidence="3" id="KW-0175">Coiled coil</keyword>
<dbReference type="Proteomes" id="UP000199337">
    <property type="component" value="Unassembled WGS sequence"/>
</dbReference>
<name>A0A1I2NY78_9FIRM</name>
<dbReference type="Pfam" id="PF00271">
    <property type="entry name" value="Helicase_C"/>
    <property type="match status" value="1"/>
</dbReference>
<dbReference type="GO" id="GO:0003676">
    <property type="term" value="F:nucleic acid binding"/>
    <property type="evidence" value="ECO:0007669"/>
    <property type="project" value="InterPro"/>
</dbReference>
<evidence type="ECO:0000313" key="7">
    <source>
        <dbReference type="Proteomes" id="UP000199337"/>
    </source>
</evidence>
<keyword evidence="6" id="KW-0378">Hydrolase</keyword>
<reference evidence="7" key="1">
    <citation type="submission" date="2016-10" db="EMBL/GenBank/DDBJ databases">
        <authorList>
            <person name="Varghese N."/>
            <person name="Submissions S."/>
        </authorList>
    </citation>
    <scope>NUCLEOTIDE SEQUENCE [LARGE SCALE GENOMIC DNA]</scope>
    <source>
        <strain evidence="7">DSM 17038</strain>
    </source>
</reference>
<dbReference type="InterPro" id="IPR018973">
    <property type="entry name" value="MZB"/>
</dbReference>
<evidence type="ECO:0000256" key="1">
    <source>
        <dbReference type="ARBA" id="ARBA00022741"/>
    </source>
</evidence>
<dbReference type="EMBL" id="FOOX01000002">
    <property type="protein sequence ID" value="SFG08030.1"/>
    <property type="molecule type" value="Genomic_DNA"/>
</dbReference>
<dbReference type="PROSITE" id="PS51192">
    <property type="entry name" value="HELICASE_ATP_BIND_1"/>
    <property type="match status" value="1"/>
</dbReference>
<dbReference type="Gene3D" id="3.40.50.300">
    <property type="entry name" value="P-loop containing nucleotide triphosphate hydrolases"/>
    <property type="match status" value="2"/>
</dbReference>
<keyword evidence="6" id="KW-0347">Helicase</keyword>
<dbReference type="GO" id="GO:0043138">
    <property type="term" value="F:3'-5' DNA helicase activity"/>
    <property type="evidence" value="ECO:0007669"/>
    <property type="project" value="TreeGrafter"/>
</dbReference>
<protein>
    <submittedName>
        <fullName evidence="6">DEAD/DEAH box helicase domain-containing protein</fullName>
    </submittedName>
</protein>